<accession>A0A0F7LA45</accession>
<sequence>MSAATHAGRRPDESTDVRRAWGVVSIGQLGRRLWGVRRRAQRDRQNGPLVDRLRG</sequence>
<proteinExistence type="predicted"/>
<evidence type="ECO:0000313" key="1">
    <source>
        <dbReference type="EMBL" id="AKH48403.1"/>
    </source>
</evidence>
<organism evidence="1">
    <name type="scientific">uncultured marine virus</name>
    <dbReference type="NCBI Taxonomy" id="186617"/>
    <lineage>
        <taxon>Viruses</taxon>
        <taxon>environmental samples</taxon>
    </lineage>
</organism>
<reference evidence="1" key="1">
    <citation type="journal article" date="2015" name="Front. Microbiol.">
        <title>Combining genomic sequencing methods to explore viral diversity and reveal potential virus-host interactions.</title>
        <authorList>
            <person name="Chow C.E."/>
            <person name="Winget D.M."/>
            <person name="White R.A.III."/>
            <person name="Hallam S.J."/>
            <person name="Suttle C.A."/>
        </authorList>
    </citation>
    <scope>NUCLEOTIDE SEQUENCE</scope>
    <source>
        <strain evidence="1">Oxic1_8</strain>
    </source>
</reference>
<name>A0A0F7LA45_9VIRU</name>
<reference evidence="1" key="2">
    <citation type="submission" date="2015-03" db="EMBL/GenBank/DDBJ databases">
        <authorList>
            <person name="Chow C.-E.T."/>
            <person name="Winget D.M."/>
            <person name="White R.A.III."/>
            <person name="Hallam S.J."/>
            <person name="Suttle C.A."/>
        </authorList>
    </citation>
    <scope>NUCLEOTIDE SEQUENCE</scope>
    <source>
        <strain evidence="1">Oxic1_8</strain>
    </source>
</reference>
<dbReference type="EMBL" id="KR029603">
    <property type="protein sequence ID" value="AKH48403.1"/>
    <property type="molecule type" value="Genomic_DNA"/>
</dbReference>
<protein>
    <submittedName>
        <fullName evidence="1">Uncharacterized protein</fullName>
    </submittedName>
</protein>